<evidence type="ECO:0000313" key="2">
    <source>
        <dbReference type="EMBL" id="GBM15412.1"/>
    </source>
</evidence>
<evidence type="ECO:0000313" key="3">
    <source>
        <dbReference type="Proteomes" id="UP000499080"/>
    </source>
</evidence>
<evidence type="ECO:0000256" key="1">
    <source>
        <dbReference type="SAM" id="MobiDB-lite"/>
    </source>
</evidence>
<protein>
    <submittedName>
        <fullName evidence="2">Uncharacterized protein</fullName>
    </submittedName>
</protein>
<reference evidence="2 3" key="1">
    <citation type="journal article" date="2019" name="Sci. Rep.">
        <title>Orb-weaving spider Araneus ventricosus genome elucidates the spidroin gene catalogue.</title>
        <authorList>
            <person name="Kono N."/>
            <person name="Nakamura H."/>
            <person name="Ohtoshi R."/>
            <person name="Moran D.A.P."/>
            <person name="Shinohara A."/>
            <person name="Yoshida Y."/>
            <person name="Fujiwara M."/>
            <person name="Mori M."/>
            <person name="Tomita M."/>
            <person name="Arakawa K."/>
        </authorList>
    </citation>
    <scope>NUCLEOTIDE SEQUENCE [LARGE SCALE GENOMIC DNA]</scope>
</reference>
<name>A0A4Y2DF35_ARAVE</name>
<feature type="compositionally biased region" description="Polar residues" evidence="1">
    <location>
        <begin position="10"/>
        <end position="24"/>
    </location>
</feature>
<keyword evidence="3" id="KW-1185">Reference proteome</keyword>
<sequence length="103" mass="11030">MTGPAGRETASPSRGGQASTQTNGQKEHNPRPQCVERTAPALLNLIKKSLQASPTTTAVCDYIKDQRTLISGISPSRELKAVEVSYARACLSHRISPLICPLT</sequence>
<accession>A0A4Y2DF35</accession>
<feature type="region of interest" description="Disordered" evidence="1">
    <location>
        <begin position="1"/>
        <end position="37"/>
    </location>
</feature>
<organism evidence="2 3">
    <name type="scientific">Araneus ventricosus</name>
    <name type="common">Orbweaver spider</name>
    <name type="synonym">Epeira ventricosa</name>
    <dbReference type="NCBI Taxonomy" id="182803"/>
    <lineage>
        <taxon>Eukaryota</taxon>
        <taxon>Metazoa</taxon>
        <taxon>Ecdysozoa</taxon>
        <taxon>Arthropoda</taxon>
        <taxon>Chelicerata</taxon>
        <taxon>Arachnida</taxon>
        <taxon>Araneae</taxon>
        <taxon>Araneomorphae</taxon>
        <taxon>Entelegynae</taxon>
        <taxon>Araneoidea</taxon>
        <taxon>Araneidae</taxon>
        <taxon>Araneus</taxon>
    </lineage>
</organism>
<comment type="caution">
    <text evidence="2">The sequence shown here is derived from an EMBL/GenBank/DDBJ whole genome shotgun (WGS) entry which is preliminary data.</text>
</comment>
<proteinExistence type="predicted"/>
<dbReference type="AlphaFoldDB" id="A0A4Y2DF35"/>
<dbReference type="EMBL" id="BGPR01000359">
    <property type="protein sequence ID" value="GBM15412.1"/>
    <property type="molecule type" value="Genomic_DNA"/>
</dbReference>
<gene>
    <name evidence="2" type="ORF">AVEN_199665_1</name>
</gene>
<dbReference type="Proteomes" id="UP000499080">
    <property type="component" value="Unassembled WGS sequence"/>
</dbReference>